<evidence type="ECO:0000313" key="2">
    <source>
        <dbReference type="Proteomes" id="UP000438699"/>
    </source>
</evidence>
<protein>
    <submittedName>
        <fullName evidence="1">Uncharacterized protein</fullName>
    </submittedName>
</protein>
<reference evidence="1 2" key="1">
    <citation type="journal article" date="2017" name="Int. J. Syst. Evol. Microbiol.">
        <title>Desulfovibrio senegalensis sp. nov., a mesophilic sulfate reducer isolated from marine sediment.</title>
        <authorList>
            <person name="Thioye A."/>
            <person name="Gam Z.B.A."/>
            <person name="Mbengue M."/>
            <person name="Cayol J.L."/>
            <person name="Joseph-Bartoli M."/>
            <person name="Toure-Kane C."/>
            <person name="Labat M."/>
        </authorList>
    </citation>
    <scope>NUCLEOTIDE SEQUENCE [LARGE SCALE GENOMIC DNA]</scope>
    <source>
        <strain evidence="1 2">DSM 101509</strain>
    </source>
</reference>
<comment type="caution">
    <text evidence="1">The sequence shown here is derived from an EMBL/GenBank/DDBJ whole genome shotgun (WGS) entry which is preliminary data.</text>
</comment>
<dbReference type="OrthoDB" id="6456135at2"/>
<organism evidence="1 2">
    <name type="scientific">Pseudodesulfovibrio senegalensis</name>
    <dbReference type="NCBI Taxonomy" id="1721087"/>
    <lineage>
        <taxon>Bacteria</taxon>
        <taxon>Pseudomonadati</taxon>
        <taxon>Thermodesulfobacteriota</taxon>
        <taxon>Desulfovibrionia</taxon>
        <taxon>Desulfovibrionales</taxon>
        <taxon>Desulfovibrionaceae</taxon>
    </lineage>
</organism>
<gene>
    <name evidence="1" type="ORF">F8A88_15510</name>
</gene>
<name>A0A6N6MXD5_9BACT</name>
<dbReference type="AlphaFoldDB" id="A0A6N6MXD5"/>
<keyword evidence="2" id="KW-1185">Reference proteome</keyword>
<dbReference type="Proteomes" id="UP000438699">
    <property type="component" value="Unassembled WGS sequence"/>
</dbReference>
<accession>A0A6N6MXD5</accession>
<dbReference type="EMBL" id="WAIE01000012">
    <property type="protein sequence ID" value="KAB1437248.1"/>
    <property type="molecule type" value="Genomic_DNA"/>
</dbReference>
<evidence type="ECO:0000313" key="1">
    <source>
        <dbReference type="EMBL" id="KAB1437248.1"/>
    </source>
</evidence>
<proteinExistence type="predicted"/>
<dbReference type="RefSeq" id="WP_151152098.1">
    <property type="nucleotide sequence ID" value="NZ_WAIE01000012.1"/>
</dbReference>
<sequence length="157" mass="18542">MLKVAKELRPRDCGSFDDGLAPILRGRVFHSTPESTFKAICESGAVLSARYSEIERQWPWATNSLFFEMGYVSFWDFFHPKIVNINEHLHKQTFYRHGAEPVTYFLMLKEEHFPKLKTWEDFTFDDWRTKQIVPHIESGLKAPVPLDWFESIFKVNL</sequence>